<evidence type="ECO:0000256" key="4">
    <source>
        <dbReference type="ARBA" id="ARBA00022679"/>
    </source>
</evidence>
<organism evidence="10 11">
    <name type="scientific">Microbacterium horticulturae</name>
    <dbReference type="NCBI Taxonomy" id="3028316"/>
    <lineage>
        <taxon>Bacteria</taxon>
        <taxon>Bacillati</taxon>
        <taxon>Actinomycetota</taxon>
        <taxon>Actinomycetes</taxon>
        <taxon>Micrococcales</taxon>
        <taxon>Microbacteriaceae</taxon>
        <taxon>Microbacterium</taxon>
    </lineage>
</organism>
<evidence type="ECO:0000256" key="6">
    <source>
        <dbReference type="ARBA" id="ARBA00022777"/>
    </source>
</evidence>
<evidence type="ECO:0000256" key="7">
    <source>
        <dbReference type="ARBA" id="ARBA00022840"/>
    </source>
</evidence>
<accession>A0ABY8C2R3</accession>
<evidence type="ECO:0000313" key="11">
    <source>
        <dbReference type="Proteomes" id="UP001214553"/>
    </source>
</evidence>
<dbReference type="Gene3D" id="3.40.50.300">
    <property type="entry name" value="P-loop containing nucleotide triphosphate hydrolases"/>
    <property type="match status" value="1"/>
</dbReference>
<dbReference type="InterPro" id="IPR027417">
    <property type="entry name" value="P-loop_NTPase"/>
</dbReference>
<dbReference type="NCBIfam" id="TIGR01313">
    <property type="entry name" value="therm_gnt_kin"/>
    <property type="match status" value="1"/>
</dbReference>
<keyword evidence="11" id="KW-1185">Reference proteome</keyword>
<evidence type="ECO:0000313" key="10">
    <source>
        <dbReference type="EMBL" id="WEG09133.1"/>
    </source>
</evidence>
<keyword evidence="6 9" id="KW-0418">Kinase</keyword>
<keyword evidence="5 9" id="KW-0547">Nucleotide-binding</keyword>
<dbReference type="EMBL" id="CP119108">
    <property type="protein sequence ID" value="WEG09133.1"/>
    <property type="molecule type" value="Genomic_DNA"/>
</dbReference>
<evidence type="ECO:0000256" key="1">
    <source>
        <dbReference type="ARBA" id="ARBA00004761"/>
    </source>
</evidence>
<keyword evidence="4 9" id="KW-0808">Transferase</keyword>
<comment type="pathway">
    <text evidence="1">Carbohydrate acid metabolism.</text>
</comment>
<dbReference type="RefSeq" id="WP_275278457.1">
    <property type="nucleotide sequence ID" value="NZ_CP119108.1"/>
</dbReference>
<dbReference type="PANTHER" id="PTHR43442:SF3">
    <property type="entry name" value="GLUCONOKINASE-RELATED"/>
    <property type="match status" value="1"/>
</dbReference>
<dbReference type="EC" id="2.7.1.12" evidence="3 9"/>
<dbReference type="CDD" id="cd02021">
    <property type="entry name" value="GntK"/>
    <property type="match status" value="1"/>
</dbReference>
<gene>
    <name evidence="10" type="ORF">PU630_00810</name>
</gene>
<dbReference type="InterPro" id="IPR006001">
    <property type="entry name" value="Therm_gnt_kin"/>
</dbReference>
<keyword evidence="7 9" id="KW-0067">ATP-binding</keyword>
<sequence>MTGDALPPLIVMGVSASGKSSVGSALAAHLGIPFVDADDLHPQANVDKMAAGIPLTDDDRWPWLDAGASRLAAGPVVIACSALKRAYRDRLRTAVPATVFVHLAGDRDVLEERIADREGHFMPASLLQSQLDTLEDLDRDEMGFALDFARPVDELVDAAVERIGEGATGDR</sequence>
<dbReference type="Proteomes" id="UP001214553">
    <property type="component" value="Chromosome"/>
</dbReference>
<protein>
    <recommendedName>
        <fullName evidence="3 9">Gluconokinase</fullName>
        <ecNumber evidence="3 9">2.7.1.12</ecNumber>
    </recommendedName>
</protein>
<proteinExistence type="inferred from homology"/>
<evidence type="ECO:0000256" key="2">
    <source>
        <dbReference type="ARBA" id="ARBA00008420"/>
    </source>
</evidence>
<evidence type="ECO:0000256" key="5">
    <source>
        <dbReference type="ARBA" id="ARBA00022741"/>
    </source>
</evidence>
<reference evidence="10 11" key="1">
    <citation type="submission" date="2023-03" db="EMBL/GenBank/DDBJ databases">
        <title>Genome sequence of Microbacterium sp. KACC 23027.</title>
        <authorList>
            <person name="Kim S."/>
            <person name="Heo J."/>
            <person name="Kwon S.-W."/>
        </authorList>
    </citation>
    <scope>NUCLEOTIDE SEQUENCE [LARGE SCALE GENOMIC DNA]</scope>
    <source>
        <strain evidence="10 11">KACC 23027</strain>
    </source>
</reference>
<evidence type="ECO:0000256" key="3">
    <source>
        <dbReference type="ARBA" id="ARBA00012054"/>
    </source>
</evidence>
<comment type="catalytic activity">
    <reaction evidence="8 9">
        <text>D-gluconate + ATP = 6-phospho-D-gluconate + ADP + H(+)</text>
        <dbReference type="Rhea" id="RHEA:19433"/>
        <dbReference type="ChEBI" id="CHEBI:15378"/>
        <dbReference type="ChEBI" id="CHEBI:18391"/>
        <dbReference type="ChEBI" id="CHEBI:30616"/>
        <dbReference type="ChEBI" id="CHEBI:58759"/>
        <dbReference type="ChEBI" id="CHEBI:456216"/>
        <dbReference type="EC" id="2.7.1.12"/>
    </reaction>
</comment>
<dbReference type="PANTHER" id="PTHR43442">
    <property type="entry name" value="GLUCONOKINASE-RELATED"/>
    <property type="match status" value="1"/>
</dbReference>
<comment type="similarity">
    <text evidence="2 9">Belongs to the gluconokinase GntK/GntV family.</text>
</comment>
<evidence type="ECO:0000256" key="9">
    <source>
        <dbReference type="RuleBase" id="RU363066"/>
    </source>
</evidence>
<dbReference type="Pfam" id="PF13671">
    <property type="entry name" value="AAA_33"/>
    <property type="match status" value="1"/>
</dbReference>
<dbReference type="SUPFAM" id="SSF52540">
    <property type="entry name" value="P-loop containing nucleoside triphosphate hydrolases"/>
    <property type="match status" value="1"/>
</dbReference>
<evidence type="ECO:0000256" key="8">
    <source>
        <dbReference type="ARBA" id="ARBA00048090"/>
    </source>
</evidence>
<name>A0ABY8C2R3_9MICO</name>